<dbReference type="Pfam" id="PF00467">
    <property type="entry name" value="KOW"/>
    <property type="match status" value="1"/>
</dbReference>
<feature type="domain" description="KOW" evidence="9">
    <location>
        <begin position="126"/>
        <end position="153"/>
    </location>
</feature>
<dbReference type="GO" id="GO:0032784">
    <property type="term" value="P:regulation of DNA-templated transcription elongation"/>
    <property type="evidence" value="ECO:0007669"/>
    <property type="project" value="InterPro"/>
</dbReference>
<evidence type="ECO:0000256" key="5">
    <source>
        <dbReference type="HAMAP-Rule" id="MF_00948"/>
    </source>
</evidence>
<dbReference type="SUPFAM" id="SSF82679">
    <property type="entry name" value="N-utilization substance G protein NusG, N-terminal domain"/>
    <property type="match status" value="1"/>
</dbReference>
<feature type="domain" description="NusG-like N-terminal" evidence="8">
    <location>
        <begin position="6"/>
        <end position="114"/>
    </location>
</feature>
<comment type="similarity">
    <text evidence="5 7">Belongs to the NusG family.</text>
</comment>
<dbReference type="Proteomes" id="UP000199411">
    <property type="component" value="Unassembled WGS sequence"/>
</dbReference>
<accession>A0A1G6RJW5</accession>
<dbReference type="RefSeq" id="WP_092129750.1">
    <property type="nucleotide sequence ID" value="NZ_FMYU01000018.1"/>
</dbReference>
<dbReference type="NCBIfam" id="TIGR00922">
    <property type="entry name" value="nusG"/>
    <property type="match status" value="1"/>
</dbReference>
<evidence type="ECO:0000256" key="2">
    <source>
        <dbReference type="ARBA" id="ARBA00022814"/>
    </source>
</evidence>
<dbReference type="CDD" id="cd09891">
    <property type="entry name" value="NGN_Bact_1"/>
    <property type="match status" value="1"/>
</dbReference>
<evidence type="ECO:0000313" key="11">
    <source>
        <dbReference type="Proteomes" id="UP000199411"/>
    </source>
</evidence>
<dbReference type="InterPro" id="IPR015869">
    <property type="entry name" value="Transcrpt_antiterm_NusG_bac_CS"/>
</dbReference>
<dbReference type="SMART" id="SM00739">
    <property type="entry name" value="KOW"/>
    <property type="match status" value="1"/>
</dbReference>
<comment type="function">
    <text evidence="5 7">Participates in transcription elongation, termination and antitermination.</text>
</comment>
<dbReference type="InterPro" id="IPR001062">
    <property type="entry name" value="Transcrpt_antiterm_NusG"/>
</dbReference>
<dbReference type="EMBL" id="FMYU01000018">
    <property type="protein sequence ID" value="SDD04721.1"/>
    <property type="molecule type" value="Genomic_DNA"/>
</dbReference>
<gene>
    <name evidence="5" type="primary">nusG</name>
    <name evidence="10" type="ORF">SAMN05660835_01808</name>
</gene>
<evidence type="ECO:0000256" key="1">
    <source>
        <dbReference type="ARBA" id="ARBA00022472"/>
    </source>
</evidence>
<keyword evidence="2 5" id="KW-0889">Transcription antitermination</keyword>
<dbReference type="InterPro" id="IPR014722">
    <property type="entry name" value="Rib_uL2_dom2"/>
</dbReference>
<reference evidence="11" key="1">
    <citation type="submission" date="2016-10" db="EMBL/GenBank/DDBJ databases">
        <authorList>
            <person name="Varghese N."/>
            <person name="Submissions S."/>
        </authorList>
    </citation>
    <scope>NUCLEOTIDE SEQUENCE [LARGE SCALE GENOMIC DNA]</scope>
    <source>
        <strain evidence="11">DSM 8415</strain>
    </source>
</reference>
<dbReference type="Gene3D" id="3.30.70.940">
    <property type="entry name" value="NusG, N-terminal domain"/>
    <property type="match status" value="1"/>
</dbReference>
<dbReference type="PROSITE" id="PS01014">
    <property type="entry name" value="NUSG"/>
    <property type="match status" value="1"/>
</dbReference>
<name>A0A1G6RJW5_9BACT</name>
<dbReference type="FunFam" id="2.30.30.30:FF:000002">
    <property type="entry name" value="Transcription termination/antitermination factor NusG"/>
    <property type="match status" value="1"/>
</dbReference>
<dbReference type="Pfam" id="PF02357">
    <property type="entry name" value="NusG"/>
    <property type="match status" value="1"/>
</dbReference>
<protein>
    <recommendedName>
        <fullName evidence="5 6">Transcription termination/antitermination protein NusG</fullName>
    </recommendedName>
</protein>
<evidence type="ECO:0000256" key="7">
    <source>
        <dbReference type="RuleBase" id="RU000538"/>
    </source>
</evidence>
<keyword evidence="1 5" id="KW-0806">Transcription termination</keyword>
<evidence type="ECO:0000256" key="4">
    <source>
        <dbReference type="ARBA" id="ARBA00023163"/>
    </source>
</evidence>
<keyword evidence="11" id="KW-1185">Reference proteome</keyword>
<keyword evidence="3 5" id="KW-0805">Transcription regulation</keyword>
<dbReference type="SUPFAM" id="SSF50104">
    <property type="entry name" value="Translation proteins SH3-like domain"/>
    <property type="match status" value="1"/>
</dbReference>
<dbReference type="Gene3D" id="2.30.30.30">
    <property type="match status" value="1"/>
</dbReference>
<dbReference type="GO" id="GO:0005829">
    <property type="term" value="C:cytosol"/>
    <property type="evidence" value="ECO:0007669"/>
    <property type="project" value="TreeGrafter"/>
</dbReference>
<dbReference type="HAMAP" id="MF_00948">
    <property type="entry name" value="NusG"/>
    <property type="match status" value="1"/>
</dbReference>
<dbReference type="InterPro" id="IPR043425">
    <property type="entry name" value="NusG-like"/>
</dbReference>
<dbReference type="PANTHER" id="PTHR30265">
    <property type="entry name" value="RHO-INTERACTING TRANSCRIPTION TERMINATION FACTOR NUSG"/>
    <property type="match status" value="1"/>
</dbReference>
<dbReference type="AlphaFoldDB" id="A0A1G6RJW5"/>
<dbReference type="InterPro" id="IPR008991">
    <property type="entry name" value="Translation_prot_SH3-like_sf"/>
</dbReference>
<evidence type="ECO:0000259" key="8">
    <source>
        <dbReference type="SMART" id="SM00738"/>
    </source>
</evidence>
<dbReference type="PRINTS" id="PR00338">
    <property type="entry name" value="NUSGTNSCPFCT"/>
</dbReference>
<organism evidence="10 11">
    <name type="scientific">Desulfurella multipotens</name>
    <dbReference type="NCBI Taxonomy" id="79269"/>
    <lineage>
        <taxon>Bacteria</taxon>
        <taxon>Pseudomonadati</taxon>
        <taxon>Campylobacterota</taxon>
        <taxon>Desulfurellia</taxon>
        <taxon>Desulfurellales</taxon>
        <taxon>Desulfurellaceae</taxon>
        <taxon>Desulfurella</taxon>
    </lineage>
</organism>
<dbReference type="InterPro" id="IPR006645">
    <property type="entry name" value="NGN-like_dom"/>
</dbReference>
<dbReference type="GO" id="GO:0031564">
    <property type="term" value="P:transcription antitermination"/>
    <property type="evidence" value="ECO:0007669"/>
    <property type="project" value="UniProtKB-UniRule"/>
</dbReference>
<dbReference type="SMART" id="SM00738">
    <property type="entry name" value="NGN"/>
    <property type="match status" value="1"/>
</dbReference>
<sequence>MLEDQDFKWYAIHTQVGQEEKVKNMILSKAKEVGLESDIAEILVPQEEVIEVRKGKKELVKKCMYPSYVFIKSKMNVALYNTLKRLPLVTGFVGSKNEPIPIDESEVKKVVDKINKAKEAPRLSISFEHGEKVRVIEGPFSNFVGTIEEVDITKGRLKILISIFGRPTPVELDYNEVEKA</sequence>
<dbReference type="GO" id="GO:0006353">
    <property type="term" value="P:DNA-templated transcription termination"/>
    <property type="evidence" value="ECO:0007669"/>
    <property type="project" value="UniProtKB-UniRule"/>
</dbReference>
<evidence type="ECO:0000256" key="3">
    <source>
        <dbReference type="ARBA" id="ARBA00023015"/>
    </source>
</evidence>
<dbReference type="PANTHER" id="PTHR30265:SF2">
    <property type="entry name" value="TRANSCRIPTION TERMINATION_ANTITERMINATION PROTEIN NUSG"/>
    <property type="match status" value="1"/>
</dbReference>
<dbReference type="OrthoDB" id="9809075at2"/>
<dbReference type="InterPro" id="IPR036735">
    <property type="entry name" value="NGN_dom_sf"/>
</dbReference>
<proteinExistence type="inferred from homology"/>
<keyword evidence="4 5" id="KW-0804">Transcription</keyword>
<dbReference type="InterPro" id="IPR005824">
    <property type="entry name" value="KOW"/>
</dbReference>
<evidence type="ECO:0000256" key="6">
    <source>
        <dbReference type="NCBIfam" id="TIGR00922"/>
    </source>
</evidence>
<evidence type="ECO:0000313" key="10">
    <source>
        <dbReference type="EMBL" id="SDD04721.1"/>
    </source>
</evidence>
<dbReference type="GO" id="GO:0006354">
    <property type="term" value="P:DNA-templated transcription elongation"/>
    <property type="evidence" value="ECO:0007669"/>
    <property type="project" value="UniProtKB-UniRule"/>
</dbReference>
<dbReference type="CDD" id="cd06091">
    <property type="entry name" value="KOW_NusG"/>
    <property type="match status" value="1"/>
</dbReference>
<dbReference type="InterPro" id="IPR047050">
    <property type="entry name" value="NGN"/>
</dbReference>
<evidence type="ECO:0000259" key="9">
    <source>
        <dbReference type="SMART" id="SM00739"/>
    </source>
</evidence>